<dbReference type="Proteomes" id="UP000013827">
    <property type="component" value="Unassembled WGS sequence"/>
</dbReference>
<dbReference type="InterPro" id="IPR020936">
    <property type="entry name" value="TrhO"/>
</dbReference>
<dbReference type="EnsemblProtists" id="EOD39683">
    <property type="protein sequence ID" value="EOD39683"/>
    <property type="gene ID" value="EMIHUDRAFT_448921"/>
</dbReference>
<dbReference type="AlphaFoldDB" id="A0A0D3KV98"/>
<dbReference type="eggNOG" id="ENOG502QPZW">
    <property type="taxonomic scope" value="Eukaryota"/>
</dbReference>
<dbReference type="InterPro" id="IPR022111">
    <property type="entry name" value="Rhodanese_C"/>
</dbReference>
<evidence type="ECO:0000256" key="2">
    <source>
        <dbReference type="SAM" id="SignalP"/>
    </source>
</evidence>
<dbReference type="STRING" id="2903.R1DW62"/>
<dbReference type="GeneID" id="17284954"/>
<reference evidence="5" key="1">
    <citation type="journal article" date="2013" name="Nature">
        <title>Pan genome of the phytoplankton Emiliania underpins its global distribution.</title>
        <authorList>
            <person name="Read B.A."/>
            <person name="Kegel J."/>
            <person name="Klute M.J."/>
            <person name="Kuo A."/>
            <person name="Lefebvre S.C."/>
            <person name="Maumus F."/>
            <person name="Mayer C."/>
            <person name="Miller J."/>
            <person name="Monier A."/>
            <person name="Salamov A."/>
            <person name="Young J."/>
            <person name="Aguilar M."/>
            <person name="Claverie J.M."/>
            <person name="Frickenhaus S."/>
            <person name="Gonzalez K."/>
            <person name="Herman E.K."/>
            <person name="Lin Y.C."/>
            <person name="Napier J."/>
            <person name="Ogata H."/>
            <person name="Sarno A.F."/>
            <person name="Shmutz J."/>
            <person name="Schroeder D."/>
            <person name="de Vargas C."/>
            <person name="Verret F."/>
            <person name="von Dassow P."/>
            <person name="Valentin K."/>
            <person name="Van de Peer Y."/>
            <person name="Wheeler G."/>
            <person name="Dacks J.B."/>
            <person name="Delwiche C.F."/>
            <person name="Dyhrman S.T."/>
            <person name="Glockner G."/>
            <person name="John U."/>
            <person name="Richards T."/>
            <person name="Worden A.Z."/>
            <person name="Zhang X."/>
            <person name="Grigoriev I.V."/>
            <person name="Allen A.E."/>
            <person name="Bidle K."/>
            <person name="Borodovsky M."/>
            <person name="Bowler C."/>
            <person name="Brownlee C."/>
            <person name="Cock J.M."/>
            <person name="Elias M."/>
            <person name="Gladyshev V.N."/>
            <person name="Groth M."/>
            <person name="Guda C."/>
            <person name="Hadaegh A."/>
            <person name="Iglesias-Rodriguez M.D."/>
            <person name="Jenkins J."/>
            <person name="Jones B.M."/>
            <person name="Lawson T."/>
            <person name="Leese F."/>
            <person name="Lindquist E."/>
            <person name="Lobanov A."/>
            <person name="Lomsadze A."/>
            <person name="Malik S.B."/>
            <person name="Marsh M.E."/>
            <person name="Mackinder L."/>
            <person name="Mock T."/>
            <person name="Mueller-Roeber B."/>
            <person name="Pagarete A."/>
            <person name="Parker M."/>
            <person name="Probert I."/>
            <person name="Quesneville H."/>
            <person name="Raines C."/>
            <person name="Rensing S.A."/>
            <person name="Riano-Pachon D.M."/>
            <person name="Richier S."/>
            <person name="Rokitta S."/>
            <person name="Shiraiwa Y."/>
            <person name="Soanes D.M."/>
            <person name="van der Giezen M."/>
            <person name="Wahlund T.M."/>
            <person name="Williams B."/>
            <person name="Wilson W."/>
            <person name="Wolfe G."/>
            <person name="Wurch L.L."/>
        </authorList>
    </citation>
    <scope>NUCLEOTIDE SEQUENCE</scope>
</reference>
<dbReference type="OMA" id="INCQMAV"/>
<dbReference type="Pfam" id="PF17773">
    <property type="entry name" value="UPF0176_N"/>
    <property type="match status" value="1"/>
</dbReference>
<name>A0A0D3KV98_EMIH1</name>
<evidence type="ECO:0000256" key="1">
    <source>
        <dbReference type="SAM" id="MobiDB-lite"/>
    </source>
</evidence>
<sequence>MLLRPPVRQLALLLSCQFGAARRLPGTGCASLRFVTAAAAIRAAVPVPAPVLSINPKLDATLPYRALAFYAISPIAQPDEAVESHRAFLTKRGMVGRVYLCEDGINAQVSGAAEQCAEYRAYCHDQLGPGAAPEPILFKEDPCDELAFPRLRVKHRSLVPSGELLGGGASGRVASLQDRGRDVSPAEWEELLAKADGGGEEGGGGGAPIVLDVRNGYEWDERAETPVREGLRGTTATPTYFGARLRAAGFEKVYKLQGGVQHYGNAHAAAEEAPPRWKGSLFVPLGGASSEVVGQCVHCGAPTEAFVNCGNIDCNKLHLVCEHCLPRTGGFCCEPCSTAPRRRPPVTSLADLAATQGAPPGQPDPNRLSSVKPHNVGRKEYDADEHGCAPAAGSEVGGS</sequence>
<dbReference type="InterPro" id="IPR036873">
    <property type="entry name" value="Rhodanese-like_dom_sf"/>
</dbReference>
<feature type="domain" description="Rhodanese" evidence="3">
    <location>
        <begin position="243"/>
        <end position="272"/>
    </location>
</feature>
<dbReference type="RefSeq" id="XP_005792112.1">
    <property type="nucleotide sequence ID" value="XM_005792055.1"/>
</dbReference>
<keyword evidence="5" id="KW-1185">Reference proteome</keyword>
<evidence type="ECO:0000313" key="4">
    <source>
        <dbReference type="EnsemblProtists" id="EOD39683"/>
    </source>
</evidence>
<evidence type="ECO:0000259" key="3">
    <source>
        <dbReference type="PROSITE" id="PS50206"/>
    </source>
</evidence>
<reference evidence="4" key="2">
    <citation type="submission" date="2024-10" db="UniProtKB">
        <authorList>
            <consortium name="EnsemblProtists"/>
        </authorList>
    </citation>
    <scope>IDENTIFICATION</scope>
</reference>
<dbReference type="Pfam" id="PF12368">
    <property type="entry name" value="Rhodanese_C"/>
    <property type="match status" value="1"/>
</dbReference>
<dbReference type="PANTHER" id="PTHR43268:SF3">
    <property type="entry name" value="RHODANESE-LIKE DOMAIN-CONTAINING PROTEIN 7-RELATED"/>
    <property type="match status" value="1"/>
</dbReference>
<feature type="signal peptide" evidence="2">
    <location>
        <begin position="1"/>
        <end position="21"/>
    </location>
</feature>
<dbReference type="PROSITE" id="PS50206">
    <property type="entry name" value="RHODANESE_3"/>
    <property type="match status" value="1"/>
</dbReference>
<dbReference type="PANTHER" id="PTHR43268">
    <property type="entry name" value="THIOSULFATE SULFURTRANSFERASE/RHODANESE-LIKE DOMAIN-CONTAINING PROTEIN 2"/>
    <property type="match status" value="1"/>
</dbReference>
<keyword evidence="2" id="KW-0732">Signal</keyword>
<organism evidence="4 5">
    <name type="scientific">Emiliania huxleyi (strain CCMP1516)</name>
    <dbReference type="NCBI Taxonomy" id="280463"/>
    <lineage>
        <taxon>Eukaryota</taxon>
        <taxon>Haptista</taxon>
        <taxon>Haptophyta</taxon>
        <taxon>Prymnesiophyceae</taxon>
        <taxon>Isochrysidales</taxon>
        <taxon>Noelaerhabdaceae</taxon>
        <taxon>Emiliania</taxon>
    </lineage>
</organism>
<accession>A0A0D3KV98</accession>
<dbReference type="SUPFAM" id="SSF52821">
    <property type="entry name" value="Rhodanese/Cell cycle control phosphatase"/>
    <property type="match status" value="1"/>
</dbReference>
<dbReference type="KEGG" id="ehx:EMIHUDRAFT_448921"/>
<feature type="region of interest" description="Disordered" evidence="1">
    <location>
        <begin position="353"/>
        <end position="399"/>
    </location>
</feature>
<proteinExistence type="predicted"/>
<dbReference type="Gene3D" id="3.30.70.100">
    <property type="match status" value="1"/>
</dbReference>
<protein>
    <recommendedName>
        <fullName evidence="3">Rhodanese domain-containing protein</fullName>
    </recommendedName>
</protein>
<evidence type="ECO:0000313" key="5">
    <source>
        <dbReference type="Proteomes" id="UP000013827"/>
    </source>
</evidence>
<dbReference type="HOGENOM" id="CLU_691573_0_0_1"/>
<feature type="compositionally biased region" description="Basic and acidic residues" evidence="1">
    <location>
        <begin position="377"/>
        <end position="387"/>
    </location>
</feature>
<feature type="chain" id="PRO_5044265019" description="Rhodanese domain-containing protein" evidence="2">
    <location>
        <begin position="22"/>
        <end position="399"/>
    </location>
</feature>
<dbReference type="InterPro" id="IPR001763">
    <property type="entry name" value="Rhodanese-like_dom"/>
</dbReference>
<dbReference type="InterPro" id="IPR040503">
    <property type="entry name" value="TRHO_N"/>
</dbReference>
<dbReference type="PaxDb" id="2903-EOD39683"/>